<dbReference type="Proteomes" id="UP000195221">
    <property type="component" value="Unassembled WGS sequence"/>
</dbReference>
<evidence type="ECO:0000313" key="5">
    <source>
        <dbReference type="EMBL" id="OTP79508.1"/>
    </source>
</evidence>
<sequence>MRFAAAVDSLVKVPLASHEKAALVDFTFNVGSKNLQTSTLLKLLNAGDYAGAANEFPKWNLASGKVMPGLVKRRARERSLFLTGTWT</sequence>
<dbReference type="Gene3D" id="1.10.530.40">
    <property type="match status" value="1"/>
</dbReference>
<dbReference type="InterPro" id="IPR051018">
    <property type="entry name" value="Bacteriophage_GH24"/>
</dbReference>
<dbReference type="Pfam" id="PF00959">
    <property type="entry name" value="Phage_lysozyme"/>
    <property type="match status" value="1"/>
</dbReference>
<name>A0A242N7A0_CABSO</name>
<dbReference type="GO" id="GO:0009253">
    <property type="term" value="P:peptidoglycan catabolic process"/>
    <property type="evidence" value="ECO:0007669"/>
    <property type="project" value="InterPro"/>
</dbReference>
<dbReference type="GO" id="GO:0042742">
    <property type="term" value="P:defense response to bacterium"/>
    <property type="evidence" value="ECO:0007669"/>
    <property type="project" value="UniProtKB-KW"/>
</dbReference>
<evidence type="ECO:0000256" key="4">
    <source>
        <dbReference type="RuleBase" id="RU003788"/>
    </source>
</evidence>
<evidence type="ECO:0000313" key="6">
    <source>
        <dbReference type="Proteomes" id="UP000195221"/>
    </source>
</evidence>
<comment type="similarity">
    <text evidence="4">Belongs to the glycosyl hydrolase 24 family.</text>
</comment>
<keyword evidence="1 4" id="KW-0929">Antimicrobial</keyword>
<keyword evidence="4" id="KW-0378">Hydrolase</keyword>
<dbReference type="InterPro" id="IPR033907">
    <property type="entry name" value="Endolysin_autolysin"/>
</dbReference>
<dbReference type="PANTHER" id="PTHR38107:SF3">
    <property type="entry name" value="LYSOZYME RRRD-RELATED"/>
    <property type="match status" value="1"/>
</dbReference>
<accession>A0A242N7A0</accession>
<comment type="caution">
    <text evidence="5">The sequence shown here is derived from an EMBL/GenBank/DDBJ whole genome shotgun (WGS) entry which is preliminary data.</text>
</comment>
<dbReference type="CDD" id="cd00737">
    <property type="entry name" value="lyz_endolysin_autolysin"/>
    <property type="match status" value="1"/>
</dbReference>
<evidence type="ECO:0000256" key="2">
    <source>
        <dbReference type="ARBA" id="ARBA00022638"/>
    </source>
</evidence>
<protein>
    <recommendedName>
        <fullName evidence="4">Lysozyme</fullName>
        <ecNumber evidence="4">3.2.1.17</ecNumber>
    </recommendedName>
</protein>
<dbReference type="EC" id="3.2.1.17" evidence="4"/>
<keyword evidence="2 4" id="KW-0081">Bacteriolytic enzyme</keyword>
<reference evidence="5 6" key="1">
    <citation type="submission" date="2017-03" db="EMBL/GenBank/DDBJ databases">
        <title>Genome analysis of strain PAMC 26577.</title>
        <authorList>
            <person name="Oh H.-M."/>
            <person name="Yang J.-A."/>
        </authorList>
    </citation>
    <scope>NUCLEOTIDE SEQUENCE [LARGE SCALE GENOMIC DNA]</scope>
    <source>
        <strain evidence="5 6">PAMC 26577</strain>
    </source>
</reference>
<dbReference type="AlphaFoldDB" id="A0A242N7A0"/>
<dbReference type="InterPro" id="IPR023346">
    <property type="entry name" value="Lysozyme-like_dom_sf"/>
</dbReference>
<dbReference type="PANTHER" id="PTHR38107">
    <property type="match status" value="1"/>
</dbReference>
<dbReference type="InterPro" id="IPR002196">
    <property type="entry name" value="Glyco_hydro_24"/>
</dbReference>
<comment type="catalytic activity">
    <reaction evidence="4">
        <text>Hydrolysis of (1-&gt;4)-beta-linkages between N-acetylmuramic acid and N-acetyl-D-glucosamine residues in a peptidoglycan and between N-acetyl-D-glucosamine residues in chitodextrins.</text>
        <dbReference type="EC" id="3.2.1.17"/>
    </reaction>
</comment>
<dbReference type="GO" id="GO:0031640">
    <property type="term" value="P:killing of cells of another organism"/>
    <property type="evidence" value="ECO:0007669"/>
    <property type="project" value="UniProtKB-KW"/>
</dbReference>
<evidence type="ECO:0000256" key="1">
    <source>
        <dbReference type="ARBA" id="ARBA00022529"/>
    </source>
</evidence>
<organism evidence="5 6">
    <name type="scientific">Caballeronia sordidicola</name>
    <name type="common">Burkholderia sordidicola</name>
    <dbReference type="NCBI Taxonomy" id="196367"/>
    <lineage>
        <taxon>Bacteria</taxon>
        <taxon>Pseudomonadati</taxon>
        <taxon>Pseudomonadota</taxon>
        <taxon>Betaproteobacteria</taxon>
        <taxon>Burkholderiales</taxon>
        <taxon>Burkholderiaceae</taxon>
        <taxon>Caballeronia</taxon>
    </lineage>
</organism>
<dbReference type="EMBL" id="NBTZ01000009">
    <property type="protein sequence ID" value="OTP79508.1"/>
    <property type="molecule type" value="Genomic_DNA"/>
</dbReference>
<gene>
    <name evidence="5" type="ORF">PAMC26577_01175</name>
</gene>
<keyword evidence="4" id="KW-0326">Glycosidase</keyword>
<keyword evidence="3" id="KW-1035">Host cytoplasm</keyword>
<evidence type="ECO:0000256" key="3">
    <source>
        <dbReference type="ARBA" id="ARBA00023200"/>
    </source>
</evidence>
<dbReference type="GO" id="GO:0016998">
    <property type="term" value="P:cell wall macromolecule catabolic process"/>
    <property type="evidence" value="ECO:0007669"/>
    <property type="project" value="InterPro"/>
</dbReference>
<dbReference type="InterPro" id="IPR023347">
    <property type="entry name" value="Lysozyme_dom_sf"/>
</dbReference>
<dbReference type="GO" id="GO:0003796">
    <property type="term" value="F:lysozyme activity"/>
    <property type="evidence" value="ECO:0007669"/>
    <property type="project" value="UniProtKB-EC"/>
</dbReference>
<dbReference type="SUPFAM" id="SSF53955">
    <property type="entry name" value="Lysozyme-like"/>
    <property type="match status" value="1"/>
</dbReference>
<proteinExistence type="inferred from homology"/>